<sequence length="475" mass="50698">MELTLAHWLYFIGTCLIILTMLFRQNVVVPALLMTFIIGVVYSQSFLDGIHVIFNANLTAARELFHIFLIIAIMTSLLQALKSIGSDEQMIVPFQKIMNNGHWSFWIIVFVTYALSLFFWPAPAVPLIGALLIPVAIRSGLPPLATAIAVSLAGHGMALSSDFVLQVAPGLSASTSSVISATVVADRSLILSLITGAIALTIVYLVTRKNIVAPSNENLIIWEKTGEKGAKVDDDHLIIKKGPHSKWFAFIVPLTFLAIVIYVILATFTSVVPTMRDGSGASLIGGTAIILLLLIAGVRDYKKSLQEVSDHLINGFVYSFKVMGLVIPVAGFFFIGSSNYAASILRVNEESSPTFLFDLVQASQSFIPDNALFTGFGILLLGMISGLDGSGFSGLPLIGSLAEAFSATSGVDAATLASIGQVGAIWVGGGTLVAWSPIIAIAGFARISVIDLVRKSFFPVVIGLSIETLFGLLFL</sequence>
<dbReference type="RefSeq" id="WP_035344035.1">
    <property type="nucleotide sequence ID" value="NZ_BAUU01000014.1"/>
</dbReference>
<evidence type="ECO:0000256" key="1">
    <source>
        <dbReference type="SAM" id="Phobius"/>
    </source>
</evidence>
<feature type="transmembrane region" description="Helical" evidence="1">
    <location>
        <begin position="247"/>
        <end position="268"/>
    </location>
</feature>
<protein>
    <submittedName>
        <fullName evidence="2">Uncharacterized protein</fullName>
    </submittedName>
</protein>
<reference evidence="2" key="1">
    <citation type="journal article" date="2014" name="Genome Announc.">
        <title>Draft Genome Sequences of Three Alkaliphilic Bacillus Strains, Bacillus wakoensis JCM 9140T, Bacillus akibai JCM 9157T, and Bacillus hemicellulosilyticus JCM 9152T.</title>
        <authorList>
            <person name="Yuki M."/>
            <person name="Oshima K."/>
            <person name="Suda W."/>
            <person name="Oshida Y."/>
            <person name="Kitamura K."/>
            <person name="Iida T."/>
            <person name="Hattori M."/>
            <person name="Ohkuma M."/>
        </authorList>
    </citation>
    <scope>NUCLEOTIDE SEQUENCE [LARGE SCALE GENOMIC DNA]</scope>
    <source>
        <strain evidence="2">JCM 9152</strain>
    </source>
</reference>
<feature type="transmembrane region" description="Helical" evidence="1">
    <location>
        <begin position="280"/>
        <end position="301"/>
    </location>
</feature>
<feature type="transmembrane region" description="Helical" evidence="1">
    <location>
        <begin position="189"/>
        <end position="207"/>
    </location>
</feature>
<keyword evidence="1" id="KW-0812">Transmembrane</keyword>
<dbReference type="EMBL" id="BAUU01000014">
    <property type="protein sequence ID" value="GAE30937.1"/>
    <property type="molecule type" value="Genomic_DNA"/>
</dbReference>
<feature type="transmembrane region" description="Helical" evidence="1">
    <location>
        <begin position="163"/>
        <end position="183"/>
    </location>
</feature>
<feature type="transmembrane region" description="Helical" evidence="1">
    <location>
        <begin position="127"/>
        <end position="151"/>
    </location>
</feature>
<feature type="transmembrane region" description="Helical" evidence="1">
    <location>
        <begin position="102"/>
        <end position="121"/>
    </location>
</feature>
<proteinExistence type="predicted"/>
<evidence type="ECO:0000313" key="2">
    <source>
        <dbReference type="EMBL" id="GAE30937.1"/>
    </source>
</evidence>
<evidence type="ECO:0000313" key="3">
    <source>
        <dbReference type="Proteomes" id="UP000018895"/>
    </source>
</evidence>
<organism evidence="2 3">
    <name type="scientific">Halalkalibacter hemicellulosilyticusJCM 9152</name>
    <dbReference type="NCBI Taxonomy" id="1236971"/>
    <lineage>
        <taxon>Bacteria</taxon>
        <taxon>Bacillati</taxon>
        <taxon>Bacillota</taxon>
        <taxon>Bacilli</taxon>
        <taxon>Bacillales</taxon>
        <taxon>Bacillaceae</taxon>
        <taxon>Halalkalibacter</taxon>
    </lineage>
</organism>
<dbReference type="AlphaFoldDB" id="W4QGA9"/>
<accession>W4QGA9</accession>
<dbReference type="STRING" id="1236971.JCM9152_2370"/>
<keyword evidence="3" id="KW-1185">Reference proteome</keyword>
<dbReference type="Proteomes" id="UP000018895">
    <property type="component" value="Unassembled WGS sequence"/>
</dbReference>
<feature type="transmembrane region" description="Helical" evidence="1">
    <location>
        <begin position="425"/>
        <end position="445"/>
    </location>
</feature>
<feature type="transmembrane region" description="Helical" evidence="1">
    <location>
        <begin position="27"/>
        <end position="44"/>
    </location>
</feature>
<gene>
    <name evidence="2" type="ORF">JCM9152_2370</name>
</gene>
<feature type="transmembrane region" description="Helical" evidence="1">
    <location>
        <begin position="322"/>
        <end position="345"/>
    </location>
</feature>
<feature type="transmembrane region" description="Helical" evidence="1">
    <location>
        <begin position="457"/>
        <end position="474"/>
    </location>
</feature>
<keyword evidence="1" id="KW-1133">Transmembrane helix</keyword>
<comment type="caution">
    <text evidence="2">The sequence shown here is derived from an EMBL/GenBank/DDBJ whole genome shotgun (WGS) entry which is preliminary data.</text>
</comment>
<feature type="transmembrane region" description="Helical" evidence="1">
    <location>
        <begin position="6"/>
        <end position="22"/>
    </location>
</feature>
<keyword evidence="1" id="KW-0472">Membrane</keyword>
<name>W4QGA9_9BACI</name>
<feature type="transmembrane region" description="Helical" evidence="1">
    <location>
        <begin position="64"/>
        <end position="81"/>
    </location>
</feature>
<dbReference type="OrthoDB" id="8641791at2"/>